<evidence type="ECO:0000256" key="10">
    <source>
        <dbReference type="ARBA" id="ARBA00047552"/>
    </source>
</evidence>
<dbReference type="OrthoDB" id="629407at2759"/>
<dbReference type="GO" id="GO:0005829">
    <property type="term" value="C:cytosol"/>
    <property type="evidence" value="ECO:0007669"/>
    <property type="project" value="TreeGrafter"/>
</dbReference>
<feature type="coiled-coil region" evidence="12">
    <location>
        <begin position="1015"/>
        <end position="1077"/>
    </location>
</feature>
<dbReference type="InterPro" id="IPR009080">
    <property type="entry name" value="tRNAsynth_Ia_anticodon-bd"/>
</dbReference>
<dbReference type="EMBL" id="WTPW01000235">
    <property type="protein sequence ID" value="KAF0532163.1"/>
    <property type="molecule type" value="Genomic_DNA"/>
</dbReference>
<dbReference type="InterPro" id="IPR002300">
    <property type="entry name" value="aa-tRNA-synth_Ia"/>
</dbReference>
<evidence type="ECO:0000256" key="7">
    <source>
        <dbReference type="ARBA" id="ARBA00022917"/>
    </source>
</evidence>
<dbReference type="GO" id="GO:0004832">
    <property type="term" value="F:valine-tRNA ligase activity"/>
    <property type="evidence" value="ECO:0007669"/>
    <property type="project" value="UniProtKB-EC"/>
</dbReference>
<dbReference type="NCBIfam" id="NF004349">
    <property type="entry name" value="PRK05729.1"/>
    <property type="match status" value="1"/>
</dbReference>
<sequence>MLNNFFILRHDFIFLLRNTCSKKSIKFRSLFTQTCSSTDLTENSSNDVTKKPSRKLSKTYDPSIVEQGWYDWWEYKGFFGSNNMNETFKESTKNFTMLAPPPNITGNLHIGHALTLSIQDAIVRWYRMSGYRVLWIPGTDHAGIGTQSVVERQLYKAKNLTRHDLGRENFINEVWKWRELHGNRIIEQMRRLGASLDWENLYFTMDPPRSHAVTNAFVKLFNDGMIYRDTRLVNWCCELGTAISDIEVDYETVSKQTFLKIPGHKESIEFGVLHKFAYPVADTSSGLSELVVATTRIETILGDCAVAIHPDDPRYKSLHDKEVIHPLLNKRIPIVCDAELVDMQFATGVVKVTPGHDINDYACARRHQLPIINILNKDGTLNENCGIADLINKNRFEVRKDIINRLQSLGYYRGKDVNHEMRIAKCSRSGDVIEPLLQPQWYIKCKDMQLRALQDIENGKMQIQPSYHVEEWNRWLGNIQDWCISRQLWWGHPVPAYNLTYEGQESDEGLWFAATSLLEAEQFVKKYFQQNNIALQTNYVLKQDEDVLDTWFSSALLPLSSLNWKGDQNIPENYPTTMIETGFDILFFWIARMTMLCTYFSGEPPFKRILLHAMVRDAQGRKMSKSLGNVIDPLNVIEGVTLKEMHQTIHNSNLSNHEIEKSIKLLSREYPEGIKACGTDTLRFGLVNYTQQTRQINLNISYITSVLHFCNKLWNLFKFSNDRFSSLNHITHIKETVSCNSFLESKSDLTLIDRYILSRLSNTVTKCQLGFEKFELFESTKAVKDYIFEDLCGVYLEFIKPILYDNSENIDKKVQKTTLKVLETCLDTSLRLLHPFMPFITEELWQSLVERCDNNVKLGTPESIMVSRYPKVADFESQKDCTVENDMKTILSVIHAARSLRQSNNIPLGQSLPFIIWSDDRDLLDDQGPIKKYFQDIRKFIKASEIRVIDDKLQDDSVKTLLTDSAVTLISTNLKVYVPMSSILEIKKSTDVNNGKNKIKTSSSDPSGISITENLSRLIKKYEKITNEIENLQGRIIKVEYLKKVPEKIKENDRKKLMLLIDQKNDLEKNIKLAQNMNEYIRS</sequence>
<keyword evidence="5 11" id="KW-0547">Nucleotide-binding</keyword>
<dbReference type="GO" id="GO:0005524">
    <property type="term" value="F:ATP binding"/>
    <property type="evidence" value="ECO:0007669"/>
    <property type="project" value="UniProtKB-KW"/>
</dbReference>
<evidence type="ECO:0000256" key="4">
    <source>
        <dbReference type="ARBA" id="ARBA00022598"/>
    </source>
</evidence>
<name>A0A8H4EQ23_GIGMA</name>
<evidence type="ECO:0000256" key="8">
    <source>
        <dbReference type="ARBA" id="ARBA00023146"/>
    </source>
</evidence>
<dbReference type="InterPro" id="IPR033705">
    <property type="entry name" value="Anticodon_Ia_Val"/>
</dbReference>
<dbReference type="CDD" id="cd07962">
    <property type="entry name" value="Anticodon_Ia_Val"/>
    <property type="match status" value="1"/>
</dbReference>
<dbReference type="PRINTS" id="PR00986">
    <property type="entry name" value="TRNASYNTHVAL"/>
</dbReference>
<comment type="similarity">
    <text evidence="2 11">Belongs to the class-I aminoacyl-tRNA synthetase family.</text>
</comment>
<dbReference type="SUPFAM" id="SSF50677">
    <property type="entry name" value="ValRS/IleRS/LeuRS editing domain"/>
    <property type="match status" value="1"/>
</dbReference>
<dbReference type="PROSITE" id="PS00178">
    <property type="entry name" value="AA_TRNA_LIGASE_I"/>
    <property type="match status" value="1"/>
</dbReference>
<accession>A0A8H4EQ23</accession>
<dbReference type="Gene3D" id="3.90.740.10">
    <property type="entry name" value="Valyl/Leucyl/Isoleucyl-tRNA synthetase, editing domain"/>
    <property type="match status" value="1"/>
</dbReference>
<evidence type="ECO:0000259" key="13">
    <source>
        <dbReference type="Pfam" id="PF00133"/>
    </source>
</evidence>
<dbReference type="PANTHER" id="PTHR11946">
    <property type="entry name" value="VALYL-TRNA SYNTHETASES"/>
    <property type="match status" value="1"/>
</dbReference>
<keyword evidence="6 11" id="KW-0067">ATP-binding</keyword>
<dbReference type="HAMAP" id="MF_02004">
    <property type="entry name" value="Val_tRNA_synth_type1"/>
    <property type="match status" value="1"/>
</dbReference>
<evidence type="ECO:0000256" key="3">
    <source>
        <dbReference type="ARBA" id="ARBA00013169"/>
    </source>
</evidence>
<evidence type="ECO:0000256" key="2">
    <source>
        <dbReference type="ARBA" id="ARBA00005594"/>
    </source>
</evidence>
<dbReference type="Gene3D" id="2.170.220.10">
    <property type="match status" value="1"/>
</dbReference>
<evidence type="ECO:0000313" key="15">
    <source>
        <dbReference type="EMBL" id="KAF0532163.1"/>
    </source>
</evidence>
<dbReference type="FunFam" id="3.40.50.620:FF:000020">
    <property type="entry name" value="Valine--tRNA ligase, mitochondrial"/>
    <property type="match status" value="1"/>
</dbReference>
<dbReference type="InterPro" id="IPR001412">
    <property type="entry name" value="aa-tRNA-synth_I_CS"/>
</dbReference>
<dbReference type="Pfam" id="PF00133">
    <property type="entry name" value="tRNA-synt_1"/>
    <property type="match status" value="1"/>
</dbReference>
<dbReference type="InterPro" id="IPR002303">
    <property type="entry name" value="Valyl-tRNA_ligase"/>
</dbReference>
<evidence type="ECO:0000313" key="16">
    <source>
        <dbReference type="Proteomes" id="UP000439903"/>
    </source>
</evidence>
<reference evidence="15 16" key="1">
    <citation type="journal article" date="2019" name="Environ. Microbiol.">
        <title>At the nexus of three kingdoms: the genome of the mycorrhizal fungus Gigaspora margarita provides insights into plant, endobacterial and fungal interactions.</title>
        <authorList>
            <person name="Venice F."/>
            <person name="Ghignone S."/>
            <person name="Salvioli di Fossalunga A."/>
            <person name="Amselem J."/>
            <person name="Novero M."/>
            <person name="Xianan X."/>
            <person name="Sedzielewska Toro K."/>
            <person name="Morin E."/>
            <person name="Lipzen A."/>
            <person name="Grigoriev I.V."/>
            <person name="Henrissat B."/>
            <person name="Martin F.M."/>
            <person name="Bonfante P."/>
        </authorList>
    </citation>
    <scope>NUCLEOTIDE SEQUENCE [LARGE SCALE GENOMIC DNA]</scope>
    <source>
        <strain evidence="15 16">BEG34</strain>
    </source>
</reference>
<keyword evidence="12" id="KW-0175">Coiled coil</keyword>
<dbReference type="InterPro" id="IPR009008">
    <property type="entry name" value="Val/Leu/Ile-tRNA-synth_edit"/>
</dbReference>
<evidence type="ECO:0000256" key="6">
    <source>
        <dbReference type="ARBA" id="ARBA00022840"/>
    </source>
</evidence>
<dbReference type="CDD" id="cd00817">
    <property type="entry name" value="ValRS_core"/>
    <property type="match status" value="1"/>
</dbReference>
<dbReference type="Gene3D" id="1.10.730.10">
    <property type="entry name" value="Isoleucyl-tRNA Synthetase, Domain 1"/>
    <property type="match status" value="1"/>
</dbReference>
<dbReference type="Gene3D" id="3.40.50.620">
    <property type="entry name" value="HUPs"/>
    <property type="match status" value="2"/>
</dbReference>
<evidence type="ECO:0000256" key="11">
    <source>
        <dbReference type="RuleBase" id="RU363035"/>
    </source>
</evidence>
<evidence type="ECO:0000256" key="9">
    <source>
        <dbReference type="ARBA" id="ARBA00029936"/>
    </source>
</evidence>
<comment type="catalytic activity">
    <reaction evidence="10">
        <text>tRNA(Val) + L-valine + ATP = L-valyl-tRNA(Val) + AMP + diphosphate</text>
        <dbReference type="Rhea" id="RHEA:10704"/>
        <dbReference type="Rhea" id="RHEA-COMP:9672"/>
        <dbReference type="Rhea" id="RHEA-COMP:9708"/>
        <dbReference type="ChEBI" id="CHEBI:30616"/>
        <dbReference type="ChEBI" id="CHEBI:33019"/>
        <dbReference type="ChEBI" id="CHEBI:57762"/>
        <dbReference type="ChEBI" id="CHEBI:78442"/>
        <dbReference type="ChEBI" id="CHEBI:78537"/>
        <dbReference type="ChEBI" id="CHEBI:456215"/>
        <dbReference type="EC" id="6.1.1.9"/>
    </reaction>
</comment>
<dbReference type="Proteomes" id="UP000439903">
    <property type="component" value="Unassembled WGS sequence"/>
</dbReference>
<evidence type="ECO:0000256" key="1">
    <source>
        <dbReference type="ARBA" id="ARBA00004496"/>
    </source>
</evidence>
<feature type="domain" description="Methionyl/Valyl/Leucyl/Isoleucyl-tRNA synthetase anticodon-binding" evidence="14">
    <location>
        <begin position="753"/>
        <end position="913"/>
    </location>
</feature>
<evidence type="ECO:0000259" key="14">
    <source>
        <dbReference type="Pfam" id="PF08264"/>
    </source>
</evidence>
<dbReference type="Pfam" id="PF08264">
    <property type="entry name" value="Anticodon_1"/>
    <property type="match status" value="1"/>
</dbReference>
<feature type="domain" description="Aminoacyl-tRNA synthetase class Ia" evidence="13">
    <location>
        <begin position="69"/>
        <end position="698"/>
    </location>
</feature>
<dbReference type="PANTHER" id="PTHR11946:SF109">
    <property type="entry name" value="VALINE--TRNA LIGASE"/>
    <property type="match status" value="1"/>
</dbReference>
<dbReference type="SUPFAM" id="SSF47323">
    <property type="entry name" value="Anticodon-binding domain of a subclass of class I aminoacyl-tRNA synthetases"/>
    <property type="match status" value="1"/>
</dbReference>
<comment type="subcellular location">
    <subcellularLocation>
        <location evidence="1">Cytoplasm</location>
    </subcellularLocation>
</comment>
<evidence type="ECO:0000256" key="12">
    <source>
        <dbReference type="SAM" id="Coils"/>
    </source>
</evidence>
<proteinExistence type="inferred from homology"/>
<keyword evidence="7 11" id="KW-0648">Protein biosynthesis</keyword>
<dbReference type="GO" id="GO:0006438">
    <property type="term" value="P:valyl-tRNA aminoacylation"/>
    <property type="evidence" value="ECO:0007669"/>
    <property type="project" value="InterPro"/>
</dbReference>
<protein>
    <recommendedName>
        <fullName evidence="3">valine--tRNA ligase</fullName>
        <ecNumber evidence="3">6.1.1.9</ecNumber>
    </recommendedName>
    <alternativeName>
        <fullName evidence="9">Valyl-tRNA synthetase</fullName>
    </alternativeName>
</protein>
<dbReference type="InterPro" id="IPR013155">
    <property type="entry name" value="M/V/L/I-tRNA-synth_anticd-bd"/>
</dbReference>
<dbReference type="InterPro" id="IPR014729">
    <property type="entry name" value="Rossmann-like_a/b/a_fold"/>
</dbReference>
<gene>
    <name evidence="15" type="ORF">F8M41_011438</name>
</gene>
<dbReference type="AlphaFoldDB" id="A0A8H4EQ23"/>
<dbReference type="NCBIfam" id="TIGR00422">
    <property type="entry name" value="valS"/>
    <property type="match status" value="1"/>
</dbReference>
<keyword evidence="4 11" id="KW-0436">Ligase</keyword>
<dbReference type="EC" id="6.1.1.9" evidence="3"/>
<keyword evidence="16" id="KW-1185">Reference proteome</keyword>
<organism evidence="15 16">
    <name type="scientific">Gigaspora margarita</name>
    <dbReference type="NCBI Taxonomy" id="4874"/>
    <lineage>
        <taxon>Eukaryota</taxon>
        <taxon>Fungi</taxon>
        <taxon>Fungi incertae sedis</taxon>
        <taxon>Mucoromycota</taxon>
        <taxon>Glomeromycotina</taxon>
        <taxon>Glomeromycetes</taxon>
        <taxon>Diversisporales</taxon>
        <taxon>Gigasporaceae</taxon>
        <taxon>Gigaspora</taxon>
    </lineage>
</organism>
<dbReference type="GO" id="GO:0002161">
    <property type="term" value="F:aminoacyl-tRNA deacylase activity"/>
    <property type="evidence" value="ECO:0007669"/>
    <property type="project" value="InterPro"/>
</dbReference>
<comment type="caution">
    <text evidence="15">The sequence shown here is derived from an EMBL/GenBank/DDBJ whole genome shotgun (WGS) entry which is preliminary data.</text>
</comment>
<dbReference type="FunFam" id="3.40.50.620:FF:000457">
    <property type="entry name" value="Predicted protein"/>
    <property type="match status" value="1"/>
</dbReference>
<keyword evidence="8 11" id="KW-0030">Aminoacyl-tRNA synthetase</keyword>
<evidence type="ECO:0000256" key="5">
    <source>
        <dbReference type="ARBA" id="ARBA00022741"/>
    </source>
</evidence>
<dbReference type="SUPFAM" id="SSF52374">
    <property type="entry name" value="Nucleotidylyl transferase"/>
    <property type="match status" value="1"/>
</dbReference>